<keyword evidence="1" id="KW-0812">Transmembrane</keyword>
<evidence type="ECO:0000313" key="2">
    <source>
        <dbReference type="EMBL" id="MEJ5979567.1"/>
    </source>
</evidence>
<protein>
    <submittedName>
        <fullName evidence="2">Uncharacterized protein</fullName>
    </submittedName>
</protein>
<feature type="transmembrane region" description="Helical" evidence="1">
    <location>
        <begin position="9"/>
        <end position="27"/>
    </location>
</feature>
<dbReference type="EMBL" id="JBBHJZ010000009">
    <property type="protein sequence ID" value="MEJ5979567.1"/>
    <property type="molecule type" value="Genomic_DNA"/>
</dbReference>
<keyword evidence="1" id="KW-1133">Transmembrane helix</keyword>
<keyword evidence="1" id="KW-0472">Membrane</keyword>
<name>A0ABU8S3M7_9SPHN</name>
<accession>A0ABU8S3M7</accession>
<organism evidence="2 3">
    <name type="scientific">Novosphingobium anseongense</name>
    <dbReference type="NCBI Taxonomy" id="3133436"/>
    <lineage>
        <taxon>Bacteria</taxon>
        <taxon>Pseudomonadati</taxon>
        <taxon>Pseudomonadota</taxon>
        <taxon>Alphaproteobacteria</taxon>
        <taxon>Sphingomonadales</taxon>
        <taxon>Sphingomonadaceae</taxon>
        <taxon>Novosphingobium</taxon>
    </lineage>
</organism>
<keyword evidence="3" id="KW-1185">Reference proteome</keyword>
<sequence length="111" mass="12505">MEKQDARNWGLFVLVLALGGGGVWWLSPQQRAARVCDDAIRAELIAPSTYRRIKTGELFGDPPSMSIVYEAKNAFGVAIEHRGYCKLNAERSAATWSQALDDLIRRQRELR</sequence>
<proteinExistence type="predicted"/>
<comment type="caution">
    <text evidence="2">The sequence shown here is derived from an EMBL/GenBank/DDBJ whole genome shotgun (WGS) entry which is preliminary data.</text>
</comment>
<dbReference type="Proteomes" id="UP001361239">
    <property type="component" value="Unassembled WGS sequence"/>
</dbReference>
<evidence type="ECO:0000256" key="1">
    <source>
        <dbReference type="SAM" id="Phobius"/>
    </source>
</evidence>
<evidence type="ECO:0000313" key="3">
    <source>
        <dbReference type="Proteomes" id="UP001361239"/>
    </source>
</evidence>
<gene>
    <name evidence="2" type="ORF">WG901_23145</name>
</gene>
<dbReference type="RefSeq" id="WP_339589503.1">
    <property type="nucleotide sequence ID" value="NZ_JBBHJZ010000009.1"/>
</dbReference>
<reference evidence="2 3" key="1">
    <citation type="submission" date="2024-03" db="EMBL/GenBank/DDBJ databases">
        <authorList>
            <person name="Jo J.-H."/>
        </authorList>
    </citation>
    <scope>NUCLEOTIDE SEQUENCE [LARGE SCALE GENOMIC DNA]</scope>
    <source>
        <strain evidence="2 3">PS1R-30</strain>
    </source>
</reference>